<dbReference type="KEGG" id="pcea:J3359_13075"/>
<dbReference type="EMBL" id="CP071869">
    <property type="protein sequence ID" value="QTE21747.1"/>
    <property type="molecule type" value="Genomic_DNA"/>
</dbReference>
<dbReference type="InterPro" id="IPR037401">
    <property type="entry name" value="SnoaL-like"/>
</dbReference>
<dbReference type="InterPro" id="IPR032710">
    <property type="entry name" value="NTF2-like_dom_sf"/>
</dbReference>
<reference evidence="2 3" key="1">
    <citation type="submission" date="2021-03" db="EMBL/GenBank/DDBJ databases">
        <title>Complete genome of Polaribacter_sp.SM13.</title>
        <authorList>
            <person name="Jeong S.W."/>
            <person name="Bae J.W."/>
        </authorList>
    </citation>
    <scope>NUCLEOTIDE SEQUENCE [LARGE SCALE GENOMIC DNA]</scope>
    <source>
        <strain evidence="2 3">SM13</strain>
    </source>
</reference>
<accession>A0A975CQ03</accession>
<dbReference type="PROSITE" id="PS51257">
    <property type="entry name" value="PROKAR_LIPOPROTEIN"/>
    <property type="match status" value="1"/>
</dbReference>
<evidence type="ECO:0000259" key="1">
    <source>
        <dbReference type="Pfam" id="PF13474"/>
    </source>
</evidence>
<name>A0A975CQ03_9FLAO</name>
<protein>
    <submittedName>
        <fullName evidence="2">Nuclear transport factor 2 family protein</fullName>
    </submittedName>
</protein>
<evidence type="ECO:0000313" key="2">
    <source>
        <dbReference type="EMBL" id="QTE21747.1"/>
    </source>
</evidence>
<evidence type="ECO:0000313" key="3">
    <source>
        <dbReference type="Proteomes" id="UP000663920"/>
    </source>
</evidence>
<dbReference type="AlphaFoldDB" id="A0A975CQ03"/>
<dbReference type="Pfam" id="PF13474">
    <property type="entry name" value="SnoaL_3"/>
    <property type="match status" value="1"/>
</dbReference>
<sequence length="173" mass="20035">MRNAILYSLFFMFITTGCNSLKIEKPLDKTAIKRKINTLLTNWHKAAAEANFDNYFGVLDSVSIYIGTAGEENWTKEEFANFSKPYFDRGKAWSFTTLERNIYVNKDGDFVWFDELLNTWMGTCRGSGVLEKTSNSWKIKHYVLSVVIPNNDIQKVIEAKKKNDSVFLKKFDK</sequence>
<dbReference type="Proteomes" id="UP000663920">
    <property type="component" value="Chromosome"/>
</dbReference>
<keyword evidence="3" id="KW-1185">Reference proteome</keyword>
<organism evidence="2 3">
    <name type="scientific">Polaribacter cellanae</name>
    <dbReference type="NCBI Taxonomy" id="2818493"/>
    <lineage>
        <taxon>Bacteria</taxon>
        <taxon>Pseudomonadati</taxon>
        <taxon>Bacteroidota</taxon>
        <taxon>Flavobacteriia</taxon>
        <taxon>Flavobacteriales</taxon>
        <taxon>Flavobacteriaceae</taxon>
    </lineage>
</organism>
<dbReference type="Gene3D" id="3.10.450.50">
    <property type="match status" value="1"/>
</dbReference>
<gene>
    <name evidence="2" type="ORF">J3359_13075</name>
</gene>
<dbReference type="SUPFAM" id="SSF54427">
    <property type="entry name" value="NTF2-like"/>
    <property type="match status" value="1"/>
</dbReference>
<feature type="domain" description="SnoaL-like" evidence="1">
    <location>
        <begin position="36"/>
        <end position="149"/>
    </location>
</feature>
<proteinExistence type="predicted"/>